<keyword evidence="3" id="KW-1185">Reference proteome</keyword>
<organism evidence="2 3">
    <name type="scientific">Vanilla planifolia</name>
    <name type="common">Vanilla</name>
    <dbReference type="NCBI Taxonomy" id="51239"/>
    <lineage>
        <taxon>Eukaryota</taxon>
        <taxon>Viridiplantae</taxon>
        <taxon>Streptophyta</taxon>
        <taxon>Embryophyta</taxon>
        <taxon>Tracheophyta</taxon>
        <taxon>Spermatophyta</taxon>
        <taxon>Magnoliopsida</taxon>
        <taxon>Liliopsida</taxon>
        <taxon>Asparagales</taxon>
        <taxon>Orchidaceae</taxon>
        <taxon>Vanilloideae</taxon>
        <taxon>Vanilleae</taxon>
        <taxon>Vanilla</taxon>
    </lineage>
</organism>
<dbReference type="InterPro" id="IPR036392">
    <property type="entry name" value="PLAT/LH2_dom_sf"/>
</dbReference>
<feature type="signal peptide" evidence="1">
    <location>
        <begin position="1"/>
        <end position="23"/>
    </location>
</feature>
<sequence length="194" mass="21706">MGFCRALFVGVVAVAIVSSLAESAVNPQPHPDPQELEQQQLLQEVVDFTGRTRACSYRVIIKTSCRSPRITRDAVALSFGDAYNNQVYAPGLDDPSSKTFERCSTDTFDIAGPCGYGICYLYLWRDGPDGWTPDWVQVYDPYYRLYITFHYGSPLPLRVWYGFNHCTPLSSNFTTTTTASYGDELFTTATTDAE</sequence>
<comment type="caution">
    <text evidence="2">The sequence shown here is derived from an EMBL/GenBank/DDBJ whole genome shotgun (WGS) entry which is preliminary data.</text>
</comment>
<protein>
    <recommendedName>
        <fullName evidence="4">Embryo-specific protein 3</fullName>
    </recommendedName>
</protein>
<dbReference type="Gene3D" id="2.60.60.20">
    <property type="entry name" value="PLAT/LH2 domain"/>
    <property type="match status" value="1"/>
</dbReference>
<evidence type="ECO:0000256" key="1">
    <source>
        <dbReference type="SAM" id="SignalP"/>
    </source>
</evidence>
<keyword evidence="1" id="KW-0732">Signal</keyword>
<dbReference type="OrthoDB" id="667871at2759"/>
<dbReference type="AlphaFoldDB" id="A0A835S2M4"/>
<dbReference type="Proteomes" id="UP000636800">
    <property type="component" value="Chromosome 1"/>
</dbReference>
<feature type="chain" id="PRO_5033053814" description="Embryo-specific protein 3" evidence="1">
    <location>
        <begin position="24"/>
        <end position="194"/>
    </location>
</feature>
<dbReference type="SUPFAM" id="SSF49723">
    <property type="entry name" value="Lipase/lipooxygenase domain (PLAT/LH2 domain)"/>
    <property type="match status" value="1"/>
</dbReference>
<evidence type="ECO:0000313" key="2">
    <source>
        <dbReference type="EMBL" id="KAG0495977.1"/>
    </source>
</evidence>
<dbReference type="CDD" id="cd00113">
    <property type="entry name" value="PLAT"/>
    <property type="match status" value="1"/>
</dbReference>
<gene>
    <name evidence="2" type="ORF">HPP92_000668</name>
</gene>
<accession>A0A835S2M4</accession>
<evidence type="ECO:0008006" key="4">
    <source>
        <dbReference type="Google" id="ProtNLM"/>
    </source>
</evidence>
<evidence type="ECO:0000313" key="3">
    <source>
        <dbReference type="Proteomes" id="UP000636800"/>
    </source>
</evidence>
<dbReference type="InterPro" id="IPR010417">
    <property type="entry name" value="Embryo-specific_ATS3"/>
</dbReference>
<dbReference type="EMBL" id="JADCNL010000001">
    <property type="protein sequence ID" value="KAG0495977.1"/>
    <property type="molecule type" value="Genomic_DNA"/>
</dbReference>
<reference evidence="2 3" key="1">
    <citation type="journal article" date="2020" name="Nat. Food">
        <title>A phased Vanilla planifolia genome enables genetic improvement of flavour and production.</title>
        <authorList>
            <person name="Hasing T."/>
            <person name="Tang H."/>
            <person name="Brym M."/>
            <person name="Khazi F."/>
            <person name="Huang T."/>
            <person name="Chambers A.H."/>
        </authorList>
    </citation>
    <scope>NUCLEOTIDE SEQUENCE [LARGE SCALE GENOMIC DNA]</scope>
    <source>
        <tissue evidence="2">Leaf</tissue>
    </source>
</reference>
<dbReference type="PANTHER" id="PTHR31718:SF31">
    <property type="entry name" value="OS01G0172800 PROTEIN"/>
    <property type="match status" value="1"/>
</dbReference>
<dbReference type="PANTHER" id="PTHR31718">
    <property type="entry name" value="PLAT DOMAIN-CONTAINING PROTEIN"/>
    <property type="match status" value="1"/>
</dbReference>
<dbReference type="Pfam" id="PF06232">
    <property type="entry name" value="ATS3"/>
    <property type="match status" value="1"/>
</dbReference>
<proteinExistence type="predicted"/>
<name>A0A835S2M4_VANPL</name>